<accession>A0A014N8R8</accession>
<evidence type="ECO:0008006" key="4">
    <source>
        <dbReference type="Google" id="ProtNLM"/>
    </source>
</evidence>
<keyword evidence="3" id="KW-1185">Reference proteome</keyword>
<dbReference type="AlphaFoldDB" id="A0A014N8R8"/>
<gene>
    <name evidence="2" type="ORF">BG55_11345</name>
</gene>
<evidence type="ECO:0000256" key="1">
    <source>
        <dbReference type="SAM" id="MobiDB-lite"/>
    </source>
</evidence>
<protein>
    <recommendedName>
        <fullName evidence="4">Pentapeptide repeat-containing protein</fullName>
    </recommendedName>
</protein>
<reference evidence="2 3" key="1">
    <citation type="submission" date="2014-02" db="EMBL/GenBank/DDBJ databases">
        <title>Draft genome of Erwinia mallotivora strain BT-MARDI, a papaya dieback pathogen.</title>
        <authorList>
            <person name="Redzuan R."/>
            <person name="Abu Bakar N."/>
            <person name="Badrun R."/>
            <person name="Mohd Raih M.F."/>
            <person name="Rozano L."/>
            <person name="Mat Amin N."/>
        </authorList>
    </citation>
    <scope>NUCLEOTIDE SEQUENCE [LARGE SCALE GENOMIC DNA]</scope>
    <source>
        <strain evidence="2 3">BT-MARDI</strain>
    </source>
</reference>
<dbReference type="EMBL" id="JFHN01000045">
    <property type="protein sequence ID" value="EXU75753.1"/>
    <property type="molecule type" value="Genomic_DNA"/>
</dbReference>
<sequence length="380" mass="44009">MKISEVSTENTAVSTKTDSPPNIVPHSDIKSYPSTSVTQQTHSVENNPEEFKFARYYSEVHETVQQFLKEKDPDVVNRYREENSYIPALKHFIDIYRSQTLDPKQVISLLGLCHELRNYIINCEKNNIGQGKLSINTMSAIKSCEELSDLFSKISGFDTYKIIKNPINNNSYSRLNSRQVEKLLKLLKCEPDERTLTMLVDAGILMKDALMNHFESIEESVIKNKIVNFLIYEGYEYNEVENFIKSIFSKMKSDEFVHDWINYGFPKGKGFINCINFFGPYINLKYAIMQRIDLTDYNFNGCDLTGSSLDFSLIFNFNPDSTILKDVTMEGINMASVCPNEREYLIINEKLKKSGVRILPYYESHSQDYSQEYSERFDSQ</sequence>
<dbReference type="RefSeq" id="WP_034937320.1">
    <property type="nucleotide sequence ID" value="NZ_JFHN01000045.1"/>
</dbReference>
<dbReference type="PATRIC" id="fig|69222.5.peg.2357"/>
<dbReference type="Proteomes" id="UP000019918">
    <property type="component" value="Unassembled WGS sequence"/>
</dbReference>
<name>A0A014N8R8_9GAMM</name>
<feature type="region of interest" description="Disordered" evidence="1">
    <location>
        <begin position="1"/>
        <end position="25"/>
    </location>
</feature>
<dbReference type="SUPFAM" id="SSF141571">
    <property type="entry name" value="Pentapeptide repeat-like"/>
    <property type="match status" value="1"/>
</dbReference>
<evidence type="ECO:0000313" key="2">
    <source>
        <dbReference type="EMBL" id="EXU75753.1"/>
    </source>
</evidence>
<comment type="caution">
    <text evidence="2">The sequence shown here is derived from an EMBL/GenBank/DDBJ whole genome shotgun (WGS) entry which is preliminary data.</text>
</comment>
<evidence type="ECO:0000313" key="3">
    <source>
        <dbReference type="Proteomes" id="UP000019918"/>
    </source>
</evidence>
<organism evidence="2 3">
    <name type="scientific">Erwinia mallotivora</name>
    <dbReference type="NCBI Taxonomy" id="69222"/>
    <lineage>
        <taxon>Bacteria</taxon>
        <taxon>Pseudomonadati</taxon>
        <taxon>Pseudomonadota</taxon>
        <taxon>Gammaproteobacteria</taxon>
        <taxon>Enterobacterales</taxon>
        <taxon>Erwiniaceae</taxon>
        <taxon>Erwinia</taxon>
    </lineage>
</organism>
<feature type="compositionally biased region" description="Polar residues" evidence="1">
    <location>
        <begin position="1"/>
        <end position="20"/>
    </location>
</feature>
<proteinExistence type="predicted"/>
<dbReference type="OrthoDB" id="5614697at2"/>